<organism evidence="2 3">
    <name type="scientific">Actinoallomurus bryophytorum</name>
    <dbReference type="NCBI Taxonomy" id="1490222"/>
    <lineage>
        <taxon>Bacteria</taxon>
        <taxon>Bacillati</taxon>
        <taxon>Actinomycetota</taxon>
        <taxon>Actinomycetes</taxon>
        <taxon>Streptosporangiales</taxon>
        <taxon>Thermomonosporaceae</taxon>
        <taxon>Actinoallomurus</taxon>
    </lineage>
</organism>
<evidence type="ECO:0000313" key="2">
    <source>
        <dbReference type="EMBL" id="TQL96622.1"/>
    </source>
</evidence>
<dbReference type="AlphaFoldDB" id="A0A543CHN8"/>
<evidence type="ECO:0000313" key="3">
    <source>
        <dbReference type="Proteomes" id="UP000316096"/>
    </source>
</evidence>
<sequence>MTFQISAISIYNEGGQLRTVPFRLGRLNIITGDSRRGKSALLNIVDYCLASSDYVIKGAALRNFVRVFAITLVKDQRQLFVARPAPTEKAATATTMCIVAQALGAAPLSSADMTFSTPLDIAKDILSEFAGIDRTVRIPAVRSTTPISPSVRHALFFCLQKQNEVANQDLLFHSQGEEFLPATIRAMIPYFLGAVDPEQALLENRLRLKRQELAAMETALAAARSLSPASGQALALLTEAVEAGLLDPLPREEMTDETALNHLREATADVLPAQTPDAGDDPVSVLVEERRELRARHGRRRAQIANLKRAAEENNDFLGQAAEQHARLATLDLITGTSTAEQTSRCPVCDSQTPQSGQVADVIRRDLARLDGDITVIRNDTPEINSLIAAEESALQELRAALARNQEELDTLTAGRRAEQDHLDSYRRAALVQGRISLFLETTARHVQTPQVVDQRYEISAQIAELEEEVGVGARDDRLNSFVSLINAKIKDKAVALDLEHKESPIRLDPRGLTVVADTTRGPVRLSDMGGGENWLGYHVATLLSMHEWFSEQDNPVPRLLILDQPSQVYFPEDAPDGGQLVGPDRTALLNLYKTIQQTIESLNGDFQVIVMEHADLDDEPFRSSVEARWRRSNGQALVPHDWITEEIEDR</sequence>
<name>A0A543CHN8_9ACTN</name>
<protein>
    <submittedName>
        <fullName evidence="2">Uncharacterized protein DUF3732</fullName>
    </submittedName>
</protein>
<feature type="coiled-coil region" evidence="1">
    <location>
        <begin position="388"/>
        <end position="415"/>
    </location>
</feature>
<comment type="caution">
    <text evidence="2">The sequence shown here is derived from an EMBL/GenBank/DDBJ whole genome shotgun (WGS) entry which is preliminary data.</text>
</comment>
<dbReference type="Pfam" id="PF12532">
    <property type="entry name" value="DUF3732"/>
    <property type="match status" value="1"/>
</dbReference>
<keyword evidence="1" id="KW-0175">Coiled coil</keyword>
<accession>A0A543CHN8</accession>
<dbReference type="InterPro" id="IPR022205">
    <property type="entry name" value="DUF3732"/>
</dbReference>
<proteinExistence type="predicted"/>
<keyword evidence="3" id="KW-1185">Reference proteome</keyword>
<evidence type="ECO:0000256" key="1">
    <source>
        <dbReference type="SAM" id="Coils"/>
    </source>
</evidence>
<dbReference type="Proteomes" id="UP000316096">
    <property type="component" value="Unassembled WGS sequence"/>
</dbReference>
<dbReference type="EMBL" id="VFOZ01000001">
    <property type="protein sequence ID" value="TQL96622.1"/>
    <property type="molecule type" value="Genomic_DNA"/>
</dbReference>
<reference evidence="2 3" key="1">
    <citation type="submission" date="2019-06" db="EMBL/GenBank/DDBJ databases">
        <title>Sequencing the genomes of 1000 actinobacteria strains.</title>
        <authorList>
            <person name="Klenk H.-P."/>
        </authorList>
    </citation>
    <scope>NUCLEOTIDE SEQUENCE [LARGE SCALE GENOMIC DNA]</scope>
    <source>
        <strain evidence="2 3">DSM 102200</strain>
    </source>
</reference>
<gene>
    <name evidence="2" type="ORF">FB559_2161</name>
</gene>
<dbReference type="OrthoDB" id="103556at2"/>
<dbReference type="RefSeq" id="WP_141955459.1">
    <property type="nucleotide sequence ID" value="NZ_VFOZ01000001.1"/>
</dbReference>